<dbReference type="EMBL" id="JAULSW010000002">
    <property type="protein sequence ID" value="KAK3390663.1"/>
    <property type="molecule type" value="Genomic_DNA"/>
</dbReference>
<feature type="region of interest" description="Disordered" evidence="1">
    <location>
        <begin position="26"/>
        <end position="61"/>
    </location>
</feature>
<evidence type="ECO:0000313" key="4">
    <source>
        <dbReference type="Proteomes" id="UP001285441"/>
    </source>
</evidence>
<dbReference type="Proteomes" id="UP001285441">
    <property type="component" value="Unassembled WGS sequence"/>
</dbReference>
<reference evidence="3" key="2">
    <citation type="submission" date="2023-06" db="EMBL/GenBank/DDBJ databases">
        <authorList>
            <consortium name="Lawrence Berkeley National Laboratory"/>
            <person name="Haridas S."/>
            <person name="Hensen N."/>
            <person name="Bonometti L."/>
            <person name="Westerberg I."/>
            <person name="Brannstrom I.O."/>
            <person name="Guillou S."/>
            <person name="Cros-Aarteil S."/>
            <person name="Calhoun S."/>
            <person name="Kuo A."/>
            <person name="Mondo S."/>
            <person name="Pangilinan J."/>
            <person name="Riley R."/>
            <person name="LaButti K."/>
            <person name="Andreopoulos B."/>
            <person name="Lipzen A."/>
            <person name="Chen C."/>
            <person name="Yanf M."/>
            <person name="Daum C."/>
            <person name="Ng V."/>
            <person name="Clum A."/>
            <person name="Steindorff A."/>
            <person name="Ohm R."/>
            <person name="Martin F."/>
            <person name="Silar P."/>
            <person name="Natvig D."/>
            <person name="Lalanne C."/>
            <person name="Gautier V."/>
            <person name="Ament-velasquez S.L."/>
            <person name="Kruys A."/>
            <person name="Hutchinson M.I."/>
            <person name="Powell A.J."/>
            <person name="Barry K."/>
            <person name="Miller A.N."/>
            <person name="Grigoriev I.V."/>
            <person name="Debuchy R."/>
            <person name="Gladieux P."/>
            <person name="Thoren M.H."/>
            <person name="Johannesson H."/>
        </authorList>
    </citation>
    <scope>NUCLEOTIDE SEQUENCE</scope>
    <source>
        <strain evidence="3">CBS 232.78</strain>
    </source>
</reference>
<organism evidence="3 4">
    <name type="scientific">Podospora didyma</name>
    <dbReference type="NCBI Taxonomy" id="330526"/>
    <lineage>
        <taxon>Eukaryota</taxon>
        <taxon>Fungi</taxon>
        <taxon>Dikarya</taxon>
        <taxon>Ascomycota</taxon>
        <taxon>Pezizomycotina</taxon>
        <taxon>Sordariomycetes</taxon>
        <taxon>Sordariomycetidae</taxon>
        <taxon>Sordariales</taxon>
        <taxon>Podosporaceae</taxon>
        <taxon>Podospora</taxon>
    </lineage>
</organism>
<proteinExistence type="predicted"/>
<feature type="transmembrane region" description="Helical" evidence="2">
    <location>
        <begin position="152"/>
        <end position="172"/>
    </location>
</feature>
<evidence type="ECO:0000313" key="3">
    <source>
        <dbReference type="EMBL" id="KAK3390663.1"/>
    </source>
</evidence>
<feature type="transmembrane region" description="Helical" evidence="2">
    <location>
        <begin position="106"/>
        <end position="124"/>
    </location>
</feature>
<feature type="compositionally biased region" description="Basic and acidic residues" evidence="1">
    <location>
        <begin position="43"/>
        <end position="52"/>
    </location>
</feature>
<feature type="transmembrane region" description="Helical" evidence="2">
    <location>
        <begin position="74"/>
        <end position="94"/>
    </location>
</feature>
<feature type="transmembrane region" description="Helical" evidence="2">
    <location>
        <begin position="184"/>
        <end position="204"/>
    </location>
</feature>
<feature type="transmembrane region" description="Helical" evidence="2">
    <location>
        <begin position="240"/>
        <end position="264"/>
    </location>
</feature>
<evidence type="ECO:0000256" key="2">
    <source>
        <dbReference type="SAM" id="Phobius"/>
    </source>
</evidence>
<gene>
    <name evidence="3" type="ORF">B0H63DRAFT_466242</name>
</gene>
<keyword evidence="2" id="KW-0472">Membrane</keyword>
<keyword evidence="4" id="KW-1185">Reference proteome</keyword>
<protein>
    <submittedName>
        <fullName evidence="3">Uncharacterized protein</fullName>
    </submittedName>
</protein>
<keyword evidence="2" id="KW-0812">Transmembrane</keyword>
<name>A0AAE0NZH2_9PEZI</name>
<accession>A0AAE0NZH2</accession>
<comment type="caution">
    <text evidence="3">The sequence shown here is derived from an EMBL/GenBank/DDBJ whole genome shotgun (WGS) entry which is preliminary data.</text>
</comment>
<sequence>MIEPRKERDLEAGTRSEAGIHHLHIPCQCQAPPPYSTTSNSDDSDKTEEHRPQQASAHTCHSITTQREHFTATIFEALSVGLGLGSAVGVWACINETLKKTTSNVHLANWVAGFLMGFVLAPCLEKASRLCLAKTSSVLAKPRQQISATVRLADHIITIMSALIGLGIVKGIQMQYGLLHSNLGYEYAIFVVGFSGQAFVYTILSTIAFSREYEAETISRRWTQLPAVLLSEYLDHFRRVYSLLTINIRDSLTFAIYPYLMALWVEYWKTVDPTAMFAWVAHGLNIAFFFAFFSILKEVTYLLAIPFRC</sequence>
<feature type="transmembrane region" description="Helical" evidence="2">
    <location>
        <begin position="276"/>
        <end position="296"/>
    </location>
</feature>
<evidence type="ECO:0000256" key="1">
    <source>
        <dbReference type="SAM" id="MobiDB-lite"/>
    </source>
</evidence>
<dbReference type="AlphaFoldDB" id="A0AAE0NZH2"/>
<reference evidence="3" key="1">
    <citation type="journal article" date="2023" name="Mol. Phylogenet. Evol.">
        <title>Genome-scale phylogeny and comparative genomics of the fungal order Sordariales.</title>
        <authorList>
            <person name="Hensen N."/>
            <person name="Bonometti L."/>
            <person name="Westerberg I."/>
            <person name="Brannstrom I.O."/>
            <person name="Guillou S."/>
            <person name="Cros-Aarteil S."/>
            <person name="Calhoun S."/>
            <person name="Haridas S."/>
            <person name="Kuo A."/>
            <person name="Mondo S."/>
            <person name="Pangilinan J."/>
            <person name="Riley R."/>
            <person name="LaButti K."/>
            <person name="Andreopoulos B."/>
            <person name="Lipzen A."/>
            <person name="Chen C."/>
            <person name="Yan M."/>
            <person name="Daum C."/>
            <person name="Ng V."/>
            <person name="Clum A."/>
            <person name="Steindorff A."/>
            <person name="Ohm R.A."/>
            <person name="Martin F."/>
            <person name="Silar P."/>
            <person name="Natvig D.O."/>
            <person name="Lalanne C."/>
            <person name="Gautier V."/>
            <person name="Ament-Velasquez S.L."/>
            <person name="Kruys A."/>
            <person name="Hutchinson M.I."/>
            <person name="Powell A.J."/>
            <person name="Barry K."/>
            <person name="Miller A.N."/>
            <person name="Grigoriev I.V."/>
            <person name="Debuchy R."/>
            <person name="Gladieux P."/>
            <person name="Hiltunen Thoren M."/>
            <person name="Johannesson H."/>
        </authorList>
    </citation>
    <scope>NUCLEOTIDE SEQUENCE</scope>
    <source>
        <strain evidence="3">CBS 232.78</strain>
    </source>
</reference>
<keyword evidence="2" id="KW-1133">Transmembrane helix</keyword>